<evidence type="ECO:0000256" key="2">
    <source>
        <dbReference type="ARBA" id="ARBA00022737"/>
    </source>
</evidence>
<dbReference type="PANTHER" id="PTHR18896">
    <property type="entry name" value="PHOSPHOLIPASE D"/>
    <property type="match status" value="1"/>
</dbReference>
<sequence length="129" mass="14447">MAKETQKERVLPQIVSKDGKAAQASATSNIWVGHGSVFSQPTSGNKIHPFTTGKDYFADFIAQCAQAKEEIYIIGWQVSWDAMLAPGMRLWDVLCEAAKRQVNIYVMPWDDTPPVQTYDDQTRVALGKR</sequence>
<comment type="caution">
    <text evidence="4">The sequence shown here is derived from an EMBL/GenBank/DDBJ whole genome shotgun (WGS) entry which is preliminary data.</text>
</comment>
<dbReference type="EMBL" id="JAIVFG010000134">
    <property type="protein sequence ID" value="MDB0574092.1"/>
    <property type="molecule type" value="Genomic_DNA"/>
</dbReference>
<evidence type="ECO:0000313" key="4">
    <source>
        <dbReference type="EMBL" id="MDB0574092.1"/>
    </source>
</evidence>
<evidence type="ECO:0000256" key="1">
    <source>
        <dbReference type="ARBA" id="ARBA00000798"/>
    </source>
</evidence>
<dbReference type="AlphaFoldDB" id="A0AAW5ZWT6"/>
<accession>A0AAW5ZWT6</accession>
<keyword evidence="2" id="KW-0677">Repeat</keyword>
<evidence type="ECO:0000256" key="3">
    <source>
        <dbReference type="ARBA" id="ARBA00023098"/>
    </source>
</evidence>
<keyword evidence="3" id="KW-0443">Lipid metabolism</keyword>
<organism evidence="4 5">
    <name type="scientific">Ralstonia solanacearum</name>
    <name type="common">Pseudomonas solanacearum</name>
    <dbReference type="NCBI Taxonomy" id="305"/>
    <lineage>
        <taxon>Bacteria</taxon>
        <taxon>Pseudomonadati</taxon>
        <taxon>Pseudomonadota</taxon>
        <taxon>Betaproteobacteria</taxon>
        <taxon>Burkholderiales</taxon>
        <taxon>Burkholderiaceae</taxon>
        <taxon>Ralstonia</taxon>
        <taxon>Ralstonia solanacearum species complex</taxon>
    </lineage>
</organism>
<protein>
    <recommendedName>
        <fullName evidence="6">Phospholipase</fullName>
    </recommendedName>
</protein>
<gene>
    <name evidence="4" type="ORF">LBW59_25540</name>
</gene>
<evidence type="ECO:0008006" key="6">
    <source>
        <dbReference type="Google" id="ProtNLM"/>
    </source>
</evidence>
<comment type="catalytic activity">
    <reaction evidence="1">
        <text>a 1,2-diacyl-sn-glycero-3-phosphocholine + H2O = a 1,2-diacyl-sn-glycero-3-phosphate + choline + H(+)</text>
        <dbReference type="Rhea" id="RHEA:14445"/>
        <dbReference type="ChEBI" id="CHEBI:15354"/>
        <dbReference type="ChEBI" id="CHEBI:15377"/>
        <dbReference type="ChEBI" id="CHEBI:15378"/>
        <dbReference type="ChEBI" id="CHEBI:57643"/>
        <dbReference type="ChEBI" id="CHEBI:58608"/>
        <dbReference type="EC" id="3.1.4.4"/>
    </reaction>
</comment>
<proteinExistence type="predicted"/>
<reference evidence="4" key="1">
    <citation type="submission" date="2021-09" db="EMBL/GenBank/DDBJ databases">
        <title>Genomic analysis of Ralstonia spp.</title>
        <authorList>
            <person name="Aburjaile F."/>
            <person name="Ariute J.C."/>
            <person name="Pais A.K.L."/>
            <person name="Albuquerque G.M.R."/>
            <person name="Silva A.M.F."/>
            <person name="Brenig B."/>
            <person name="Azevedo V."/>
            <person name="Matiuzzi M."/>
            <person name="Ramos R."/>
            <person name="Goes-Neto A."/>
            <person name="Soares S."/>
            <person name="Iseppon A.M.B."/>
            <person name="Souza E."/>
            <person name="Gama M."/>
        </authorList>
    </citation>
    <scope>NUCLEOTIDE SEQUENCE</scope>
    <source>
        <strain evidence="4">CCRMRs91</strain>
    </source>
</reference>
<dbReference type="GO" id="GO:0009395">
    <property type="term" value="P:phospholipid catabolic process"/>
    <property type="evidence" value="ECO:0007669"/>
    <property type="project" value="TreeGrafter"/>
</dbReference>
<dbReference type="Gene3D" id="3.30.870.10">
    <property type="entry name" value="Endonuclease Chain A"/>
    <property type="match status" value="1"/>
</dbReference>
<dbReference type="SUPFAM" id="SSF56024">
    <property type="entry name" value="Phospholipase D/nuclease"/>
    <property type="match status" value="1"/>
</dbReference>
<evidence type="ECO:0000313" key="5">
    <source>
        <dbReference type="Proteomes" id="UP001144050"/>
    </source>
</evidence>
<dbReference type="GO" id="GO:0004630">
    <property type="term" value="F:phospholipase D activity"/>
    <property type="evidence" value="ECO:0007669"/>
    <property type="project" value="UniProtKB-EC"/>
</dbReference>
<name>A0AAW5ZWT6_RALSL</name>
<dbReference type="InterPro" id="IPR015679">
    <property type="entry name" value="PLipase_D_fam"/>
</dbReference>
<dbReference type="Proteomes" id="UP001144050">
    <property type="component" value="Unassembled WGS sequence"/>
</dbReference>
<dbReference type="RefSeq" id="WP_271657495.1">
    <property type="nucleotide sequence ID" value="NZ_JAIVFG010000134.1"/>
</dbReference>
<dbReference type="PANTHER" id="PTHR18896:SF76">
    <property type="entry name" value="PHOSPHOLIPASE"/>
    <property type="match status" value="1"/>
</dbReference>